<proteinExistence type="predicted"/>
<dbReference type="SMART" id="SM01007">
    <property type="entry name" value="Aldolase_II"/>
    <property type="match status" value="1"/>
</dbReference>
<evidence type="ECO:0000259" key="1">
    <source>
        <dbReference type="SMART" id="SM01007"/>
    </source>
</evidence>
<dbReference type="PANTHER" id="PTHR10672">
    <property type="entry name" value="ADDUCIN"/>
    <property type="match status" value="1"/>
</dbReference>
<feature type="domain" description="Class II aldolase/adducin N-terminal" evidence="1">
    <location>
        <begin position="10"/>
        <end position="189"/>
    </location>
</feature>
<dbReference type="AlphaFoldDB" id="A0A381UK38"/>
<dbReference type="Pfam" id="PF00596">
    <property type="entry name" value="Aldolase_II"/>
    <property type="match status" value="1"/>
</dbReference>
<dbReference type="Gene3D" id="3.40.225.10">
    <property type="entry name" value="Class II aldolase/adducin N-terminal domain"/>
    <property type="match status" value="1"/>
</dbReference>
<organism evidence="2">
    <name type="scientific">marine metagenome</name>
    <dbReference type="NCBI Taxonomy" id="408172"/>
    <lineage>
        <taxon>unclassified sequences</taxon>
        <taxon>metagenomes</taxon>
        <taxon>ecological metagenomes</taxon>
    </lineage>
</organism>
<dbReference type="EMBL" id="UINC01006602">
    <property type="protein sequence ID" value="SVA28536.1"/>
    <property type="molecule type" value="Genomic_DNA"/>
</dbReference>
<dbReference type="SUPFAM" id="SSF53639">
    <property type="entry name" value="AraD/HMP-PK domain-like"/>
    <property type="match status" value="1"/>
</dbReference>
<gene>
    <name evidence="2" type="ORF">METZ01_LOCUS81390</name>
</gene>
<dbReference type="PANTHER" id="PTHR10672:SF3">
    <property type="entry name" value="PROTEIN HU-LI TAI SHAO"/>
    <property type="match status" value="1"/>
</dbReference>
<dbReference type="GO" id="GO:0005856">
    <property type="term" value="C:cytoskeleton"/>
    <property type="evidence" value="ECO:0007669"/>
    <property type="project" value="TreeGrafter"/>
</dbReference>
<dbReference type="InterPro" id="IPR051017">
    <property type="entry name" value="Aldolase-II_Adducin_sf"/>
</dbReference>
<sequence>MHDRYDRERSDLAAVLRWAARQDLQEAAGNHCSLSVSDNGDKFLINPDGRYFSTLKGSELILVDLNDQTGTDQANISAWLLHGQILQKVENAKCVLHLHPKYATVLATLVDSTIYPIDQVSMRFYERVAFDSEFSGMIVDQTEADRLCDKLNEKQILIMGNHGVTVVAPTVALAFDEIYHLERACETLVTAYMTGQALKVVSEEVANRTSQDWQDFSYSADLHFSELRKVLDIEEPDYSD</sequence>
<accession>A0A381UK38</accession>
<dbReference type="InterPro" id="IPR036409">
    <property type="entry name" value="Aldolase_II/adducin_N_sf"/>
</dbReference>
<name>A0A381UK38_9ZZZZ</name>
<dbReference type="NCBIfam" id="NF005689">
    <property type="entry name" value="PRK07490.1"/>
    <property type="match status" value="1"/>
</dbReference>
<evidence type="ECO:0000313" key="2">
    <source>
        <dbReference type="EMBL" id="SVA28536.1"/>
    </source>
</evidence>
<dbReference type="InterPro" id="IPR001303">
    <property type="entry name" value="Aldolase_II/adducin_N"/>
</dbReference>
<dbReference type="GO" id="GO:0051015">
    <property type="term" value="F:actin filament binding"/>
    <property type="evidence" value="ECO:0007669"/>
    <property type="project" value="TreeGrafter"/>
</dbReference>
<reference evidence="2" key="1">
    <citation type="submission" date="2018-05" db="EMBL/GenBank/DDBJ databases">
        <authorList>
            <person name="Lanie J.A."/>
            <person name="Ng W.-L."/>
            <person name="Kazmierczak K.M."/>
            <person name="Andrzejewski T.M."/>
            <person name="Davidsen T.M."/>
            <person name="Wayne K.J."/>
            <person name="Tettelin H."/>
            <person name="Glass J.I."/>
            <person name="Rusch D."/>
            <person name="Podicherti R."/>
            <person name="Tsui H.-C.T."/>
            <person name="Winkler M.E."/>
        </authorList>
    </citation>
    <scope>NUCLEOTIDE SEQUENCE</scope>
</reference>
<protein>
    <recommendedName>
        <fullName evidence="1">Class II aldolase/adducin N-terminal domain-containing protein</fullName>
    </recommendedName>
</protein>